<name>A0AAD5TPD1_9FUNG</name>
<keyword evidence="9 10" id="KW-0456">Lyase</keyword>
<keyword evidence="6 10" id="KW-0408">Iron</keyword>
<comment type="function">
    <text evidence="10">Lyase that catalyzes the covalent linking of the heme group to the cytochrome C apoprotein to produce the mature functional cytochrome.</text>
</comment>
<accession>A0AAD5TPD1</accession>
<keyword evidence="8 10" id="KW-0472">Membrane</keyword>
<keyword evidence="4 10" id="KW-0479">Metal-binding</keyword>
<evidence type="ECO:0000256" key="2">
    <source>
        <dbReference type="ARBA" id="ARBA00007255"/>
    </source>
</evidence>
<feature type="compositionally biased region" description="Pro residues" evidence="11">
    <location>
        <begin position="1"/>
        <end position="10"/>
    </location>
</feature>
<dbReference type="GO" id="GO:0004408">
    <property type="term" value="F:holocytochrome-c synthase activity"/>
    <property type="evidence" value="ECO:0007669"/>
    <property type="project" value="UniProtKB-EC"/>
</dbReference>
<dbReference type="EMBL" id="JADGJQ010000015">
    <property type="protein sequence ID" value="KAJ3180659.1"/>
    <property type="molecule type" value="Genomic_DNA"/>
</dbReference>
<dbReference type="Proteomes" id="UP001212152">
    <property type="component" value="Unassembled WGS sequence"/>
</dbReference>
<dbReference type="GO" id="GO:0005743">
    <property type="term" value="C:mitochondrial inner membrane"/>
    <property type="evidence" value="ECO:0007669"/>
    <property type="project" value="UniProtKB-SubCell"/>
</dbReference>
<comment type="catalytic activity">
    <reaction evidence="10">
        <text>holo-[cytochrome c] = apo-[cytochrome c] + heme b</text>
        <dbReference type="Rhea" id="RHEA:22648"/>
        <dbReference type="Rhea" id="RHEA-COMP:10725"/>
        <dbReference type="Rhea" id="RHEA-COMP:10726"/>
        <dbReference type="ChEBI" id="CHEBI:29950"/>
        <dbReference type="ChEBI" id="CHEBI:60344"/>
        <dbReference type="ChEBI" id="CHEBI:83739"/>
        <dbReference type="EC" id="4.4.1.17"/>
    </reaction>
</comment>
<feature type="region of interest" description="Disordered" evidence="11">
    <location>
        <begin position="1"/>
        <end position="21"/>
    </location>
</feature>
<dbReference type="InterPro" id="IPR000511">
    <property type="entry name" value="Holocyt_c/c1_synthase"/>
</dbReference>
<reference evidence="12" key="1">
    <citation type="submission" date="2020-05" db="EMBL/GenBank/DDBJ databases">
        <title>Phylogenomic resolution of chytrid fungi.</title>
        <authorList>
            <person name="Stajich J.E."/>
            <person name="Amses K."/>
            <person name="Simmons R."/>
            <person name="Seto K."/>
            <person name="Myers J."/>
            <person name="Bonds A."/>
            <person name="Quandt C.A."/>
            <person name="Barry K."/>
            <person name="Liu P."/>
            <person name="Grigoriev I."/>
            <person name="Longcore J.E."/>
            <person name="James T.Y."/>
        </authorList>
    </citation>
    <scope>NUCLEOTIDE SEQUENCE</scope>
    <source>
        <strain evidence="12">JEL0379</strain>
    </source>
</reference>
<keyword evidence="7 10" id="KW-0496">Mitochondrion</keyword>
<evidence type="ECO:0000256" key="7">
    <source>
        <dbReference type="ARBA" id="ARBA00023128"/>
    </source>
</evidence>
<keyword evidence="5 10" id="KW-0999">Mitochondrion inner membrane</keyword>
<gene>
    <name evidence="12" type="ORF">HDU87_001772</name>
</gene>
<evidence type="ECO:0000256" key="8">
    <source>
        <dbReference type="ARBA" id="ARBA00023136"/>
    </source>
</evidence>
<keyword evidence="13" id="KW-1185">Reference proteome</keyword>
<dbReference type="Pfam" id="PF01265">
    <property type="entry name" value="Cyto_heme_lyase"/>
    <property type="match status" value="1"/>
</dbReference>
<dbReference type="PANTHER" id="PTHR12743:SF0">
    <property type="entry name" value="HOLOCYTOCHROME C-TYPE SYNTHASE"/>
    <property type="match status" value="1"/>
</dbReference>
<protein>
    <recommendedName>
        <fullName evidence="10">Holocytochrome c-type synthase</fullName>
        <ecNumber evidence="10">4.4.1.17</ecNumber>
    </recommendedName>
</protein>
<evidence type="ECO:0000256" key="5">
    <source>
        <dbReference type="ARBA" id="ARBA00022792"/>
    </source>
</evidence>
<keyword evidence="3 10" id="KW-0349">Heme</keyword>
<sequence>MAPAPLPDPASCPVDHSKHAHPSVAPQIACPVPHDKCTATNPLAALDADSCPYSAERQEAELLAQRNNMPPLSQQPAAGQKVPLSVEREHSSIPMAGQYEGKNWVYPSEQMFFNAMRRKNWTPSERDMSIVVPIHNAVNEQCWHHVRRWEAMHQTTCATPKLVKFRGRPKDTTPKAFIRHHLLGYALPFDRHDWTVDRCGKTVEYVIDFYAGPGGGDGGKASFFLDVRPKLSFEGIVDRVRMWWTTGEGIW</sequence>
<comment type="similarity">
    <text evidence="2 10">Belongs to the cytochrome c-type heme lyase family.</text>
</comment>
<evidence type="ECO:0000256" key="10">
    <source>
        <dbReference type="RuleBase" id="RU363130"/>
    </source>
</evidence>
<evidence type="ECO:0000256" key="4">
    <source>
        <dbReference type="ARBA" id="ARBA00022723"/>
    </source>
</evidence>
<dbReference type="AlphaFoldDB" id="A0AAD5TPD1"/>
<evidence type="ECO:0000256" key="6">
    <source>
        <dbReference type="ARBA" id="ARBA00023004"/>
    </source>
</evidence>
<proteinExistence type="inferred from homology"/>
<dbReference type="EC" id="4.4.1.17" evidence="10"/>
<dbReference type="PROSITE" id="PS00822">
    <property type="entry name" value="CYTO_HEME_LYASE_2"/>
    <property type="match status" value="1"/>
</dbReference>
<evidence type="ECO:0000256" key="3">
    <source>
        <dbReference type="ARBA" id="ARBA00022617"/>
    </source>
</evidence>
<evidence type="ECO:0000313" key="13">
    <source>
        <dbReference type="Proteomes" id="UP001212152"/>
    </source>
</evidence>
<dbReference type="GO" id="GO:0046872">
    <property type="term" value="F:metal ion binding"/>
    <property type="evidence" value="ECO:0007669"/>
    <property type="project" value="UniProtKB-KW"/>
</dbReference>
<evidence type="ECO:0000256" key="1">
    <source>
        <dbReference type="ARBA" id="ARBA00004273"/>
    </source>
</evidence>
<comment type="caution">
    <text evidence="12">The sequence shown here is derived from an EMBL/GenBank/DDBJ whole genome shotgun (WGS) entry which is preliminary data.</text>
</comment>
<evidence type="ECO:0000256" key="11">
    <source>
        <dbReference type="SAM" id="MobiDB-lite"/>
    </source>
</evidence>
<organism evidence="12 13">
    <name type="scientific">Geranomyces variabilis</name>
    <dbReference type="NCBI Taxonomy" id="109894"/>
    <lineage>
        <taxon>Eukaryota</taxon>
        <taxon>Fungi</taxon>
        <taxon>Fungi incertae sedis</taxon>
        <taxon>Chytridiomycota</taxon>
        <taxon>Chytridiomycota incertae sedis</taxon>
        <taxon>Chytridiomycetes</taxon>
        <taxon>Spizellomycetales</taxon>
        <taxon>Powellomycetaceae</taxon>
        <taxon>Geranomyces</taxon>
    </lineage>
</organism>
<dbReference type="PANTHER" id="PTHR12743">
    <property type="entry name" value="CYTOCHROME C1 HEME LYASE"/>
    <property type="match status" value="1"/>
</dbReference>
<evidence type="ECO:0000313" key="12">
    <source>
        <dbReference type="EMBL" id="KAJ3180659.1"/>
    </source>
</evidence>
<evidence type="ECO:0000256" key="9">
    <source>
        <dbReference type="ARBA" id="ARBA00023239"/>
    </source>
</evidence>
<comment type="subcellular location">
    <subcellularLocation>
        <location evidence="1 10">Mitochondrion inner membrane</location>
    </subcellularLocation>
</comment>